<name>A0A3G6M0W8_CHRCU</name>
<proteinExistence type="predicted"/>
<keyword evidence="3" id="KW-1185">Reference proteome</keyword>
<evidence type="ECO:0000313" key="3">
    <source>
        <dbReference type="Proteomes" id="UP000273270"/>
    </source>
</evidence>
<gene>
    <name evidence="2" type="ORF">EG346_04030</name>
</gene>
<dbReference type="Proteomes" id="UP000273270">
    <property type="component" value="Chromosome"/>
</dbReference>
<keyword evidence="1" id="KW-0472">Membrane</keyword>
<reference evidence="3" key="1">
    <citation type="submission" date="2018-11" db="EMBL/GenBank/DDBJ databases">
        <title>Proposal to divide the Flavobacteriaceae and reorganize its genera based on Amino Acid Identity values calculated from whole genome sequences.</title>
        <authorList>
            <person name="Nicholson A.C."/>
            <person name="Gulvik C.A."/>
            <person name="Whitney A.M."/>
            <person name="Humrighouse B.W."/>
            <person name="Bell M."/>
            <person name="Holmes B."/>
            <person name="Steigerwalt A.G."/>
            <person name="Villarma A."/>
            <person name="Sheth M."/>
            <person name="Batra D."/>
            <person name="Pryor J."/>
            <person name="Bernardet J.-F."/>
            <person name="Hugo C."/>
            <person name="Kampfer P."/>
            <person name="Newman J."/>
            <person name="McQuiston J.R."/>
        </authorList>
    </citation>
    <scope>NUCLEOTIDE SEQUENCE [LARGE SCALE GENOMIC DNA]</scope>
    <source>
        <strain evidence="3">G0188</strain>
    </source>
</reference>
<evidence type="ECO:0000313" key="2">
    <source>
        <dbReference type="EMBL" id="AZA47406.1"/>
    </source>
</evidence>
<sequence length="93" mass="9995">MIIGSGKGSRTSGLQMAAAAHPPPMHTKFVIVVDPSGHLIKASPGHPPGHGAGYKYPPNTSFSSVLESFDRFVFFMELIFLLVLICIILKMNA</sequence>
<protein>
    <submittedName>
        <fullName evidence="2">Uncharacterized protein</fullName>
    </submittedName>
</protein>
<organism evidence="2 3">
    <name type="scientific">Chryseobacterium carnipullorum</name>
    <dbReference type="NCBI Taxonomy" id="1124835"/>
    <lineage>
        <taxon>Bacteria</taxon>
        <taxon>Pseudomonadati</taxon>
        <taxon>Bacteroidota</taxon>
        <taxon>Flavobacteriia</taxon>
        <taxon>Flavobacteriales</taxon>
        <taxon>Weeksellaceae</taxon>
        <taxon>Chryseobacterium group</taxon>
        <taxon>Chryseobacterium</taxon>
    </lineage>
</organism>
<evidence type="ECO:0000256" key="1">
    <source>
        <dbReference type="SAM" id="Phobius"/>
    </source>
</evidence>
<keyword evidence="1" id="KW-0812">Transmembrane</keyword>
<accession>A0A3G6M0W8</accession>
<keyword evidence="1" id="KW-1133">Transmembrane helix</keyword>
<feature type="transmembrane region" description="Helical" evidence="1">
    <location>
        <begin position="72"/>
        <end position="89"/>
    </location>
</feature>
<dbReference type="AlphaFoldDB" id="A0A3G6M0W8"/>
<dbReference type="KEGG" id="ccau:EG346_04030"/>
<dbReference type="EMBL" id="CP033920">
    <property type="protein sequence ID" value="AZA47406.1"/>
    <property type="molecule type" value="Genomic_DNA"/>
</dbReference>